<dbReference type="Pfam" id="PF13456">
    <property type="entry name" value="RVT_3"/>
    <property type="match status" value="1"/>
</dbReference>
<dbReference type="InterPro" id="IPR012337">
    <property type="entry name" value="RNaseH-like_sf"/>
</dbReference>
<proteinExistence type="predicted"/>
<comment type="caution">
    <text evidence="2">The sequence shown here is derived from an EMBL/GenBank/DDBJ whole genome shotgun (WGS) entry which is preliminary data.</text>
</comment>
<dbReference type="SUPFAM" id="SSF53098">
    <property type="entry name" value="Ribonuclease H-like"/>
    <property type="match status" value="1"/>
</dbReference>
<organism evidence="2 3">
    <name type="scientific">Acorus calamus</name>
    <name type="common">Sweet flag</name>
    <dbReference type="NCBI Taxonomy" id="4465"/>
    <lineage>
        <taxon>Eukaryota</taxon>
        <taxon>Viridiplantae</taxon>
        <taxon>Streptophyta</taxon>
        <taxon>Embryophyta</taxon>
        <taxon>Tracheophyta</taxon>
        <taxon>Spermatophyta</taxon>
        <taxon>Magnoliopsida</taxon>
        <taxon>Liliopsida</taxon>
        <taxon>Acoraceae</taxon>
        <taxon>Acorus</taxon>
    </lineage>
</organism>
<dbReference type="EMBL" id="JAUJYO010000006">
    <property type="protein sequence ID" value="KAK1314489.1"/>
    <property type="molecule type" value="Genomic_DNA"/>
</dbReference>
<keyword evidence="3" id="KW-1185">Reference proteome</keyword>
<dbReference type="PANTHER" id="PTHR47723">
    <property type="entry name" value="OS05G0353850 PROTEIN"/>
    <property type="match status" value="1"/>
</dbReference>
<dbReference type="InterPro" id="IPR053151">
    <property type="entry name" value="RNase_H-like"/>
</dbReference>
<evidence type="ECO:0000313" key="2">
    <source>
        <dbReference type="EMBL" id="KAK1314489.1"/>
    </source>
</evidence>
<dbReference type="InterPro" id="IPR044730">
    <property type="entry name" value="RNase_H-like_dom_plant"/>
</dbReference>
<sequence>MSEIVVVIGRTLKEDWCPLIQDLAANWGIRILPLETIQTSVSWAPREMSWIKLNSDGSLSADRADYGVALRNCNGKLLLASAVQDKALSSINVLEFRAIVQGLKLAHSLGIPRVYIESDSSTVIAWVRGKGCLLWRAFRDHTELKAILPGFLEWKISHIPREGNQVADLLAARRDSPGCSMVFPESI</sequence>
<gene>
    <name evidence="2" type="ORF">QJS10_CPA06g01319</name>
</gene>
<dbReference type="PANTHER" id="PTHR47723:SF19">
    <property type="entry name" value="POLYNUCLEOTIDYL TRANSFERASE, RIBONUCLEASE H-LIKE SUPERFAMILY PROTEIN"/>
    <property type="match status" value="1"/>
</dbReference>
<protein>
    <recommendedName>
        <fullName evidence="1">RNase H type-1 domain-containing protein</fullName>
    </recommendedName>
</protein>
<name>A0AAV9ENG3_ACOCL</name>
<dbReference type="GO" id="GO:0003676">
    <property type="term" value="F:nucleic acid binding"/>
    <property type="evidence" value="ECO:0007669"/>
    <property type="project" value="InterPro"/>
</dbReference>
<evidence type="ECO:0000259" key="1">
    <source>
        <dbReference type="Pfam" id="PF13456"/>
    </source>
</evidence>
<dbReference type="Proteomes" id="UP001180020">
    <property type="component" value="Unassembled WGS sequence"/>
</dbReference>
<dbReference type="GO" id="GO:0004523">
    <property type="term" value="F:RNA-DNA hybrid ribonuclease activity"/>
    <property type="evidence" value="ECO:0007669"/>
    <property type="project" value="InterPro"/>
</dbReference>
<dbReference type="InterPro" id="IPR002156">
    <property type="entry name" value="RNaseH_domain"/>
</dbReference>
<dbReference type="AlphaFoldDB" id="A0AAV9ENG3"/>
<evidence type="ECO:0000313" key="3">
    <source>
        <dbReference type="Proteomes" id="UP001180020"/>
    </source>
</evidence>
<accession>A0AAV9ENG3</accession>
<reference evidence="2" key="2">
    <citation type="submission" date="2023-06" db="EMBL/GenBank/DDBJ databases">
        <authorList>
            <person name="Ma L."/>
            <person name="Liu K.-W."/>
            <person name="Li Z."/>
            <person name="Hsiao Y.-Y."/>
            <person name="Qi Y."/>
            <person name="Fu T."/>
            <person name="Tang G."/>
            <person name="Zhang D."/>
            <person name="Sun W.-H."/>
            <person name="Liu D.-K."/>
            <person name="Li Y."/>
            <person name="Chen G.-Z."/>
            <person name="Liu X.-D."/>
            <person name="Liao X.-Y."/>
            <person name="Jiang Y.-T."/>
            <person name="Yu X."/>
            <person name="Hao Y."/>
            <person name="Huang J."/>
            <person name="Zhao X.-W."/>
            <person name="Ke S."/>
            <person name="Chen Y.-Y."/>
            <person name="Wu W.-L."/>
            <person name="Hsu J.-L."/>
            <person name="Lin Y.-F."/>
            <person name="Huang M.-D."/>
            <person name="Li C.-Y."/>
            <person name="Huang L."/>
            <person name="Wang Z.-W."/>
            <person name="Zhao X."/>
            <person name="Zhong W.-Y."/>
            <person name="Peng D.-H."/>
            <person name="Ahmad S."/>
            <person name="Lan S."/>
            <person name="Zhang J.-S."/>
            <person name="Tsai W.-C."/>
            <person name="Van De Peer Y."/>
            <person name="Liu Z.-J."/>
        </authorList>
    </citation>
    <scope>NUCLEOTIDE SEQUENCE</scope>
    <source>
        <strain evidence="2">CP</strain>
        <tissue evidence="2">Leaves</tissue>
    </source>
</reference>
<reference evidence="2" key="1">
    <citation type="journal article" date="2023" name="Nat. Commun.">
        <title>Diploid and tetraploid genomes of Acorus and the evolution of monocots.</title>
        <authorList>
            <person name="Ma L."/>
            <person name="Liu K.W."/>
            <person name="Li Z."/>
            <person name="Hsiao Y.Y."/>
            <person name="Qi Y."/>
            <person name="Fu T."/>
            <person name="Tang G.D."/>
            <person name="Zhang D."/>
            <person name="Sun W.H."/>
            <person name="Liu D.K."/>
            <person name="Li Y."/>
            <person name="Chen G.Z."/>
            <person name="Liu X.D."/>
            <person name="Liao X.Y."/>
            <person name="Jiang Y.T."/>
            <person name="Yu X."/>
            <person name="Hao Y."/>
            <person name="Huang J."/>
            <person name="Zhao X.W."/>
            <person name="Ke S."/>
            <person name="Chen Y.Y."/>
            <person name="Wu W.L."/>
            <person name="Hsu J.L."/>
            <person name="Lin Y.F."/>
            <person name="Huang M.D."/>
            <person name="Li C.Y."/>
            <person name="Huang L."/>
            <person name="Wang Z.W."/>
            <person name="Zhao X."/>
            <person name="Zhong W.Y."/>
            <person name="Peng D.H."/>
            <person name="Ahmad S."/>
            <person name="Lan S."/>
            <person name="Zhang J.S."/>
            <person name="Tsai W.C."/>
            <person name="Van de Peer Y."/>
            <person name="Liu Z.J."/>
        </authorList>
    </citation>
    <scope>NUCLEOTIDE SEQUENCE</scope>
    <source>
        <strain evidence="2">CP</strain>
    </source>
</reference>
<dbReference type="Gene3D" id="3.30.420.10">
    <property type="entry name" value="Ribonuclease H-like superfamily/Ribonuclease H"/>
    <property type="match status" value="1"/>
</dbReference>
<dbReference type="CDD" id="cd06222">
    <property type="entry name" value="RNase_H_like"/>
    <property type="match status" value="1"/>
</dbReference>
<feature type="domain" description="RNase H type-1" evidence="1">
    <location>
        <begin position="54"/>
        <end position="173"/>
    </location>
</feature>
<dbReference type="InterPro" id="IPR036397">
    <property type="entry name" value="RNaseH_sf"/>
</dbReference>